<accession>A0A1F5FZJ1</accession>
<dbReference type="AlphaFoldDB" id="A0A1F5FZJ1"/>
<protein>
    <submittedName>
        <fullName evidence="1">Uncharacterized protein</fullName>
    </submittedName>
</protein>
<evidence type="ECO:0000313" key="2">
    <source>
        <dbReference type="Proteomes" id="UP000177069"/>
    </source>
</evidence>
<dbReference type="EMBL" id="MFBA01000040">
    <property type="protein sequence ID" value="OGD85043.1"/>
    <property type="molecule type" value="Genomic_DNA"/>
</dbReference>
<proteinExistence type="predicted"/>
<name>A0A1F5FZJ1_9BACT</name>
<dbReference type="Proteomes" id="UP000177069">
    <property type="component" value="Unassembled WGS sequence"/>
</dbReference>
<reference evidence="1 2" key="1">
    <citation type="journal article" date="2016" name="Nat. Commun.">
        <title>Thousands of microbial genomes shed light on interconnected biogeochemical processes in an aquifer system.</title>
        <authorList>
            <person name="Anantharaman K."/>
            <person name="Brown C.T."/>
            <person name="Hug L.A."/>
            <person name="Sharon I."/>
            <person name="Castelle C.J."/>
            <person name="Probst A.J."/>
            <person name="Thomas B.C."/>
            <person name="Singh A."/>
            <person name="Wilkins M.J."/>
            <person name="Karaoz U."/>
            <person name="Brodie E.L."/>
            <person name="Williams K.H."/>
            <person name="Hubbard S.S."/>
            <person name="Banfield J.F."/>
        </authorList>
    </citation>
    <scope>NUCLEOTIDE SEQUENCE [LARGE SCALE GENOMIC DNA]</scope>
</reference>
<organism evidence="1 2">
    <name type="scientific">Candidatus Curtissbacteria bacterium RIFCSPHIGHO2_01_FULL_41_13</name>
    <dbReference type="NCBI Taxonomy" id="1797745"/>
    <lineage>
        <taxon>Bacteria</taxon>
        <taxon>Candidatus Curtissiibacteriota</taxon>
    </lineage>
</organism>
<gene>
    <name evidence="1" type="ORF">A2696_01765</name>
</gene>
<sequence>MITIRLSRKGDSYVVTWLNPDISTNDFFSKAQTLVNSIKEAGNNFPLKRKMFSGLDYSLDADGKDLHEIDIEVFEPIEELGDASFARFNTPYGDFTWENWPGNKVLGVITHVNSPDELFQFIMDNSHPSAKDGLREILEDVGQKASQKMAESEKSGQKAS</sequence>
<evidence type="ECO:0000313" key="1">
    <source>
        <dbReference type="EMBL" id="OGD85043.1"/>
    </source>
</evidence>
<comment type="caution">
    <text evidence="1">The sequence shown here is derived from an EMBL/GenBank/DDBJ whole genome shotgun (WGS) entry which is preliminary data.</text>
</comment>